<reference evidence="1 2" key="1">
    <citation type="journal article" date="2020" name="Nat. Commun.">
        <title>Donkey genomes provide new insights into domestication and selection for coat color.</title>
        <authorList>
            <person name="Wang"/>
            <person name="C."/>
            <person name="Li"/>
            <person name="H."/>
            <person name="Guo"/>
            <person name="Y."/>
            <person name="Huang"/>
            <person name="J."/>
            <person name="Sun"/>
            <person name="Y."/>
            <person name="Min"/>
            <person name="J."/>
            <person name="Wang"/>
            <person name="J."/>
            <person name="Fang"/>
            <person name="X."/>
            <person name="Zhao"/>
            <person name="Z."/>
            <person name="Wang"/>
            <person name="S."/>
            <person name="Zhang"/>
            <person name="Y."/>
            <person name="Liu"/>
            <person name="Q."/>
            <person name="Jiang"/>
            <person name="Q."/>
            <person name="Wang"/>
            <person name="X."/>
            <person name="Guo"/>
            <person name="Y."/>
            <person name="Yang"/>
            <person name="C."/>
            <person name="Wang"/>
            <person name="Y."/>
            <person name="Tian"/>
            <person name="F."/>
            <person name="Zhuang"/>
            <person name="G."/>
            <person name="Fan"/>
            <person name="Y."/>
            <person name="Gao"/>
            <person name="Q."/>
            <person name="Li"/>
            <person name="Y."/>
            <person name="Ju"/>
            <person name="Z."/>
            <person name="Li"/>
            <person name="J."/>
            <person name="Li"/>
            <person name="R."/>
            <person name="Hou"/>
            <person name="M."/>
            <person name="Yang"/>
            <person name="G."/>
            <person name="Liu"/>
            <person name="G."/>
            <person name="Liu"/>
            <person name="W."/>
            <person name="Guo"/>
            <person name="J."/>
            <person name="Pan"/>
            <person name="S."/>
            <person name="Fan"/>
            <person name="G."/>
            <person name="Zhang"/>
            <person name="W."/>
            <person name="Zhang"/>
            <person name="R."/>
            <person name="Yu"/>
            <person name="J."/>
            <person name="Zhang"/>
            <person name="X."/>
            <person name="Yin"/>
            <person name="Q."/>
            <person name="Ji"/>
            <person name="C."/>
            <person name="Jin"/>
            <person name="Y."/>
            <person name="Yue"/>
            <person name="G."/>
            <person name="Liu"/>
            <person name="M."/>
            <person name="Xu"/>
            <person name="J."/>
            <person name="Liu"/>
            <person name="S."/>
            <person name="Jordana"/>
            <person name="J."/>
            <person name="Noce"/>
            <person name="A."/>
            <person name="Amills"/>
            <person name="M."/>
            <person name="Wu"/>
            <person name="D.D."/>
            <person name="Li"/>
            <person name="S."/>
            <person name="Zhou"/>
            <person name="X. and Zhong"/>
            <person name="J."/>
        </authorList>
    </citation>
    <scope>NUCLEOTIDE SEQUENCE [LARGE SCALE GENOMIC DNA]</scope>
</reference>
<reference evidence="1" key="3">
    <citation type="submission" date="2025-09" db="UniProtKB">
        <authorList>
            <consortium name="Ensembl"/>
        </authorList>
    </citation>
    <scope>IDENTIFICATION</scope>
</reference>
<keyword evidence="2" id="KW-1185">Reference proteome</keyword>
<reference evidence="1" key="2">
    <citation type="submission" date="2025-08" db="UniProtKB">
        <authorList>
            <consortium name="Ensembl"/>
        </authorList>
    </citation>
    <scope>IDENTIFICATION</scope>
</reference>
<dbReference type="AlphaFoldDB" id="A0A9L0K1A6"/>
<accession>A0A9L0K1A6</accession>
<dbReference type="GeneTree" id="ENSGT00910000148843"/>
<sequence length="75" mass="8221">MNTPSSSPSITLPASVLHCSPLQHRVLNRVSHWLLICNGFRPVLMCDSHLVGLLCPGRIRVTTLKSSEPQFAEGL</sequence>
<dbReference type="Ensembl" id="ENSEAST00005060098.1">
    <property type="protein sequence ID" value="ENSEASP00005055125.1"/>
    <property type="gene ID" value="ENSEASG00005032366.1"/>
</dbReference>
<evidence type="ECO:0000313" key="1">
    <source>
        <dbReference type="Ensembl" id="ENSEASP00005055125.1"/>
    </source>
</evidence>
<dbReference type="Proteomes" id="UP000694387">
    <property type="component" value="Chromosome 10"/>
</dbReference>
<organism evidence="1 2">
    <name type="scientific">Equus asinus</name>
    <name type="common">Donkey</name>
    <name type="synonym">Equus africanus asinus</name>
    <dbReference type="NCBI Taxonomy" id="9793"/>
    <lineage>
        <taxon>Eukaryota</taxon>
        <taxon>Metazoa</taxon>
        <taxon>Chordata</taxon>
        <taxon>Craniata</taxon>
        <taxon>Vertebrata</taxon>
        <taxon>Euteleostomi</taxon>
        <taxon>Mammalia</taxon>
        <taxon>Eutheria</taxon>
        <taxon>Laurasiatheria</taxon>
        <taxon>Perissodactyla</taxon>
        <taxon>Equidae</taxon>
        <taxon>Equus</taxon>
    </lineage>
</organism>
<protein>
    <submittedName>
        <fullName evidence="1">Uncharacterized protein</fullName>
    </submittedName>
</protein>
<name>A0A9L0K1A6_EQUAS</name>
<proteinExistence type="predicted"/>
<evidence type="ECO:0000313" key="2">
    <source>
        <dbReference type="Proteomes" id="UP000694387"/>
    </source>
</evidence>